<name>A0A7N0T490_KALFE</name>
<evidence type="ECO:0000313" key="2">
    <source>
        <dbReference type="EnsemblPlants" id="Kaladp0022s0114.1.v1.1.CDS.1"/>
    </source>
</evidence>
<organism evidence="2 3">
    <name type="scientific">Kalanchoe fedtschenkoi</name>
    <name type="common">Lavender scallops</name>
    <name type="synonym">South American air plant</name>
    <dbReference type="NCBI Taxonomy" id="63787"/>
    <lineage>
        <taxon>Eukaryota</taxon>
        <taxon>Viridiplantae</taxon>
        <taxon>Streptophyta</taxon>
        <taxon>Embryophyta</taxon>
        <taxon>Tracheophyta</taxon>
        <taxon>Spermatophyta</taxon>
        <taxon>Magnoliopsida</taxon>
        <taxon>eudicotyledons</taxon>
        <taxon>Gunneridae</taxon>
        <taxon>Pentapetalae</taxon>
        <taxon>Saxifragales</taxon>
        <taxon>Crassulaceae</taxon>
        <taxon>Kalanchoe</taxon>
    </lineage>
</organism>
<keyword evidence="3" id="KW-1185">Reference proteome</keyword>
<reference evidence="2" key="1">
    <citation type="submission" date="2021-01" db="UniProtKB">
        <authorList>
            <consortium name="EnsemblPlants"/>
        </authorList>
    </citation>
    <scope>IDENTIFICATION</scope>
</reference>
<dbReference type="AlphaFoldDB" id="A0A7N0T490"/>
<dbReference type="Gramene" id="Kaladp0022s0114.1.v1.1">
    <property type="protein sequence ID" value="Kaladp0022s0114.1.v1.1.CDS.1"/>
    <property type="gene ID" value="Kaladp0022s0114.v1.1"/>
</dbReference>
<proteinExistence type="predicted"/>
<feature type="region of interest" description="Disordered" evidence="1">
    <location>
        <begin position="30"/>
        <end position="54"/>
    </location>
</feature>
<dbReference type="Proteomes" id="UP000594263">
    <property type="component" value="Unplaced"/>
</dbReference>
<evidence type="ECO:0000256" key="1">
    <source>
        <dbReference type="SAM" id="MobiDB-lite"/>
    </source>
</evidence>
<dbReference type="EnsemblPlants" id="Kaladp0022s0114.1.v1.1">
    <property type="protein sequence ID" value="Kaladp0022s0114.1.v1.1.CDS.1"/>
    <property type="gene ID" value="Kaladp0022s0114.v1.1"/>
</dbReference>
<evidence type="ECO:0000313" key="3">
    <source>
        <dbReference type="Proteomes" id="UP000594263"/>
    </source>
</evidence>
<protein>
    <submittedName>
        <fullName evidence="2">Uncharacterized protein</fullName>
    </submittedName>
</protein>
<sequence>MTIHATTSFIAQNDVILYSQQHQIHVPHKSSNIFRPQSPSYIPPPNQNPPSKISQHATVSKNITICLAVSRLWRLPVPHHHPHPHHLQLNSLSLSNHTHKSHKLKNFTKPIFSPPQFVPTLPSPDPNSSAHQSTKPPTFLPHNPFSRFILRRYSVLRPKPIPKLSHFRVPGRRARRRFHIGENELVPTQRSERCRFSARRQDLIATVYTWTVAIQLA</sequence>
<accession>A0A7N0T490</accession>